<accession>X0X3W6</accession>
<dbReference type="Pfam" id="PF05048">
    <property type="entry name" value="NosD"/>
    <property type="match status" value="1"/>
</dbReference>
<organism evidence="2">
    <name type="scientific">marine sediment metagenome</name>
    <dbReference type="NCBI Taxonomy" id="412755"/>
    <lineage>
        <taxon>unclassified sequences</taxon>
        <taxon>metagenomes</taxon>
        <taxon>ecological metagenomes</taxon>
    </lineage>
</organism>
<evidence type="ECO:0000259" key="1">
    <source>
        <dbReference type="Pfam" id="PF05048"/>
    </source>
</evidence>
<dbReference type="InterPro" id="IPR007742">
    <property type="entry name" value="NosD_dom"/>
</dbReference>
<dbReference type="InterPro" id="IPR011050">
    <property type="entry name" value="Pectin_lyase_fold/virulence"/>
</dbReference>
<dbReference type="AlphaFoldDB" id="X0X3W6"/>
<dbReference type="InterPro" id="IPR022441">
    <property type="entry name" value="Para_beta_helix_rpt-2"/>
</dbReference>
<evidence type="ECO:0000313" key="2">
    <source>
        <dbReference type="EMBL" id="GAG37705.1"/>
    </source>
</evidence>
<dbReference type="SUPFAM" id="SSF51126">
    <property type="entry name" value="Pectin lyase-like"/>
    <property type="match status" value="1"/>
</dbReference>
<dbReference type="NCBIfam" id="TIGR03804">
    <property type="entry name" value="para_beta_helix"/>
    <property type="match status" value="1"/>
</dbReference>
<dbReference type="InterPro" id="IPR012334">
    <property type="entry name" value="Pectin_lyas_fold"/>
</dbReference>
<sequence length="202" mass="22558">MYSSSNTISGNTVLGNYRNGIRLYYSNSNTIFHNNFIDNTVQVIESYSTNTWDNGAGEGNYWSDYRGSDNDGDGIGDTSLPHKRVDWYPFMYEIRWEYGTTPMGTNVPVLFPEEGTTLIFQEVISGGTTTCTVTETGPPPPTGFRLVPSPPPTYYQITTTATYTGLITIRINYDDSGLTSGQENNLNLRQYDEATSEWVVIT</sequence>
<feature type="non-terminal residue" evidence="2">
    <location>
        <position position="202"/>
    </location>
</feature>
<comment type="caution">
    <text evidence="2">The sequence shown here is derived from an EMBL/GenBank/DDBJ whole genome shotgun (WGS) entry which is preliminary data.</text>
</comment>
<feature type="domain" description="Periplasmic copper-binding protein NosD beta helix" evidence="1">
    <location>
        <begin position="3"/>
        <end position="67"/>
    </location>
</feature>
<name>X0X3W6_9ZZZZ</name>
<proteinExistence type="predicted"/>
<gene>
    <name evidence="2" type="ORF">S01H1_63700</name>
</gene>
<dbReference type="EMBL" id="BARS01041945">
    <property type="protein sequence ID" value="GAG37705.1"/>
    <property type="molecule type" value="Genomic_DNA"/>
</dbReference>
<dbReference type="Gene3D" id="2.160.20.10">
    <property type="entry name" value="Single-stranded right-handed beta-helix, Pectin lyase-like"/>
    <property type="match status" value="1"/>
</dbReference>
<reference evidence="2" key="1">
    <citation type="journal article" date="2014" name="Front. Microbiol.">
        <title>High frequency of phylogenetically diverse reductive dehalogenase-homologous genes in deep subseafloor sedimentary metagenomes.</title>
        <authorList>
            <person name="Kawai M."/>
            <person name="Futagami T."/>
            <person name="Toyoda A."/>
            <person name="Takaki Y."/>
            <person name="Nishi S."/>
            <person name="Hori S."/>
            <person name="Arai W."/>
            <person name="Tsubouchi T."/>
            <person name="Morono Y."/>
            <person name="Uchiyama I."/>
            <person name="Ito T."/>
            <person name="Fujiyama A."/>
            <person name="Inagaki F."/>
            <person name="Takami H."/>
        </authorList>
    </citation>
    <scope>NUCLEOTIDE SEQUENCE</scope>
    <source>
        <strain evidence="2">Expedition CK06-06</strain>
    </source>
</reference>
<protein>
    <recommendedName>
        <fullName evidence="1">Periplasmic copper-binding protein NosD beta helix domain-containing protein</fullName>
    </recommendedName>
</protein>